<dbReference type="RefSeq" id="XP_070888841.1">
    <property type="nucleotide sequence ID" value="XM_071027372.1"/>
</dbReference>
<dbReference type="SUPFAM" id="SSF56281">
    <property type="entry name" value="Metallo-hydrolase/oxidoreductase"/>
    <property type="match status" value="1"/>
</dbReference>
<dbReference type="CDD" id="cd07722">
    <property type="entry name" value="LACTB2-like_MBL-fold"/>
    <property type="match status" value="1"/>
</dbReference>
<dbReference type="InterPro" id="IPR041516">
    <property type="entry name" value="LACTB2_WH"/>
</dbReference>
<evidence type="ECO:0000256" key="1">
    <source>
        <dbReference type="ARBA" id="ARBA00001947"/>
    </source>
</evidence>
<dbReference type="Gene3D" id="1.10.10.10">
    <property type="entry name" value="Winged helix-like DNA-binding domain superfamily/Winged helix DNA-binding domain"/>
    <property type="match status" value="1"/>
</dbReference>
<feature type="domain" description="Metallo-beta-lactamase" evidence="6">
    <location>
        <begin position="32"/>
        <end position="186"/>
    </location>
</feature>
<comment type="similarity">
    <text evidence="2">Belongs to the metallo-beta-lactamase superfamily. Glyoxalase II family.</text>
</comment>
<dbReference type="Pfam" id="PF17778">
    <property type="entry name" value="WHD_BLACT"/>
    <property type="match status" value="1"/>
</dbReference>
<gene>
    <name evidence="7" type="ORF">BJX67DRAFT_323723</name>
</gene>
<evidence type="ECO:0000256" key="4">
    <source>
        <dbReference type="ARBA" id="ARBA00022801"/>
    </source>
</evidence>
<dbReference type="InterPro" id="IPR036866">
    <property type="entry name" value="RibonucZ/Hydroxyglut_hydro"/>
</dbReference>
<comment type="caution">
    <text evidence="7">The sequence shown here is derived from an EMBL/GenBank/DDBJ whole genome shotgun (WGS) entry which is preliminary data.</text>
</comment>
<reference evidence="7 8" key="1">
    <citation type="submission" date="2024-07" db="EMBL/GenBank/DDBJ databases">
        <title>Section-level genome sequencing and comparative genomics of Aspergillus sections Usti and Cavernicolus.</title>
        <authorList>
            <consortium name="Lawrence Berkeley National Laboratory"/>
            <person name="Nybo J.L."/>
            <person name="Vesth T.C."/>
            <person name="Theobald S."/>
            <person name="Frisvad J.C."/>
            <person name="Larsen T.O."/>
            <person name="Kjaerboelling I."/>
            <person name="Rothschild-Mancinelli K."/>
            <person name="Lyhne E.K."/>
            <person name="Kogle M.E."/>
            <person name="Barry K."/>
            <person name="Clum A."/>
            <person name="Na H."/>
            <person name="Ledsgaard L."/>
            <person name="Lin J."/>
            <person name="Lipzen A."/>
            <person name="Kuo A."/>
            <person name="Riley R."/>
            <person name="Mondo S."/>
            <person name="Labutti K."/>
            <person name="Haridas S."/>
            <person name="Pangalinan J."/>
            <person name="Salamov A.A."/>
            <person name="Simmons B.A."/>
            <person name="Magnuson J.K."/>
            <person name="Chen J."/>
            <person name="Drula E."/>
            <person name="Henrissat B."/>
            <person name="Wiebenga A."/>
            <person name="Lubbers R.J."/>
            <person name="Gomes A.C."/>
            <person name="Macurrencykelacurrency M.R."/>
            <person name="Stajich J."/>
            <person name="Grigoriev I.V."/>
            <person name="Mortensen U.H."/>
            <person name="De Vries R.P."/>
            <person name="Baker S.E."/>
            <person name="Andersen M.R."/>
        </authorList>
    </citation>
    <scope>NUCLEOTIDE SEQUENCE [LARGE SCALE GENOMIC DNA]</scope>
    <source>
        <strain evidence="7 8">CBS 449.75</strain>
    </source>
</reference>
<dbReference type="Pfam" id="PF00753">
    <property type="entry name" value="Lactamase_B"/>
    <property type="match status" value="1"/>
</dbReference>
<sequence length="291" mass="32205">MAQLVPLPEVERLSASVVRILGGNPGKFTLQGTNTYLVGQGPRRILIDTGEGKQSWATHLKKVLSDENATIHQALITHWHHDHVGGISDLLKLFPEAAIYKHEPEEGQKSIEDGQIFKVDGATLRACHTPGHTVDHMMLVLEEEDAIFTGDNVLGHGTAVFEDLTAYLGSLHRMKDRVSGRGYPGHGAVIENATAKIGEYIRHRQQREDEIIRVLRYGKLDVGDNERSPERKLAWAPLEIVKVIYQNVPENLHLPAANGVIQVLNKLEGEGRVTHDADSGRWTLNTGKSTL</sequence>
<proteinExistence type="inferred from homology"/>
<organism evidence="7 8">
    <name type="scientific">Aspergillus lucknowensis</name>
    <dbReference type="NCBI Taxonomy" id="176173"/>
    <lineage>
        <taxon>Eukaryota</taxon>
        <taxon>Fungi</taxon>
        <taxon>Dikarya</taxon>
        <taxon>Ascomycota</taxon>
        <taxon>Pezizomycotina</taxon>
        <taxon>Eurotiomycetes</taxon>
        <taxon>Eurotiomycetidae</taxon>
        <taxon>Eurotiales</taxon>
        <taxon>Aspergillaceae</taxon>
        <taxon>Aspergillus</taxon>
        <taxon>Aspergillus subgen. Nidulantes</taxon>
    </lineage>
</organism>
<dbReference type="PANTHER" id="PTHR23131:SF0">
    <property type="entry name" value="ENDORIBONUCLEASE LACTB2"/>
    <property type="match status" value="1"/>
</dbReference>
<evidence type="ECO:0000313" key="7">
    <source>
        <dbReference type="EMBL" id="KAL2869862.1"/>
    </source>
</evidence>
<protein>
    <submittedName>
        <fullName evidence="7">Beta-lactamase-like protein</fullName>
    </submittedName>
</protein>
<evidence type="ECO:0000313" key="8">
    <source>
        <dbReference type="Proteomes" id="UP001610432"/>
    </source>
</evidence>
<keyword evidence="8" id="KW-1185">Reference proteome</keyword>
<dbReference type="PANTHER" id="PTHR23131">
    <property type="entry name" value="ENDORIBONUCLEASE LACTB2"/>
    <property type="match status" value="1"/>
</dbReference>
<dbReference type="InterPro" id="IPR047921">
    <property type="entry name" value="LACTB2-like_MBL-fold"/>
</dbReference>
<dbReference type="InterPro" id="IPR050662">
    <property type="entry name" value="Sec-metab_biosynth-thioest"/>
</dbReference>
<evidence type="ECO:0000256" key="2">
    <source>
        <dbReference type="ARBA" id="ARBA00006759"/>
    </source>
</evidence>
<dbReference type="InterPro" id="IPR001279">
    <property type="entry name" value="Metallo-B-lactamas"/>
</dbReference>
<keyword evidence="5" id="KW-0862">Zinc</keyword>
<dbReference type="InterPro" id="IPR036388">
    <property type="entry name" value="WH-like_DNA-bd_sf"/>
</dbReference>
<dbReference type="Gene3D" id="3.60.15.10">
    <property type="entry name" value="Ribonuclease Z/Hydroxyacylglutathione hydrolase-like"/>
    <property type="match status" value="1"/>
</dbReference>
<dbReference type="SMART" id="SM00849">
    <property type="entry name" value="Lactamase_B"/>
    <property type="match status" value="1"/>
</dbReference>
<accession>A0ABR4M2L9</accession>
<evidence type="ECO:0000256" key="5">
    <source>
        <dbReference type="ARBA" id="ARBA00022833"/>
    </source>
</evidence>
<keyword evidence="3" id="KW-0479">Metal-binding</keyword>
<name>A0ABR4M2L9_9EURO</name>
<keyword evidence="4" id="KW-0378">Hydrolase</keyword>
<dbReference type="GeneID" id="98142444"/>
<dbReference type="Proteomes" id="UP001610432">
    <property type="component" value="Unassembled WGS sequence"/>
</dbReference>
<evidence type="ECO:0000256" key="3">
    <source>
        <dbReference type="ARBA" id="ARBA00022723"/>
    </source>
</evidence>
<evidence type="ECO:0000259" key="6">
    <source>
        <dbReference type="SMART" id="SM00849"/>
    </source>
</evidence>
<comment type="cofactor">
    <cofactor evidence="1">
        <name>Zn(2+)</name>
        <dbReference type="ChEBI" id="CHEBI:29105"/>
    </cofactor>
</comment>
<dbReference type="EMBL" id="JBFXLQ010000008">
    <property type="protein sequence ID" value="KAL2869862.1"/>
    <property type="molecule type" value="Genomic_DNA"/>
</dbReference>